<evidence type="ECO:0000313" key="3">
    <source>
        <dbReference type="Proteomes" id="UP000252770"/>
    </source>
</evidence>
<accession>A0A367YXP6</accession>
<gene>
    <name evidence="2" type="ORF">DT076_04435</name>
</gene>
<feature type="region of interest" description="Disordered" evidence="1">
    <location>
        <begin position="93"/>
        <end position="123"/>
    </location>
</feature>
<comment type="caution">
    <text evidence="2">The sequence shown here is derived from an EMBL/GenBank/DDBJ whole genome shotgun (WGS) entry which is preliminary data.</text>
</comment>
<dbReference type="Proteomes" id="UP000252770">
    <property type="component" value="Unassembled WGS sequence"/>
</dbReference>
<organism evidence="2 3">
    <name type="scientific">Desertihabitans brevis</name>
    <dbReference type="NCBI Taxonomy" id="2268447"/>
    <lineage>
        <taxon>Bacteria</taxon>
        <taxon>Bacillati</taxon>
        <taxon>Actinomycetota</taxon>
        <taxon>Actinomycetes</taxon>
        <taxon>Propionibacteriales</taxon>
        <taxon>Propionibacteriaceae</taxon>
        <taxon>Desertihabitans</taxon>
    </lineage>
</organism>
<evidence type="ECO:0000313" key="2">
    <source>
        <dbReference type="EMBL" id="RCK70666.1"/>
    </source>
</evidence>
<proteinExistence type="predicted"/>
<protein>
    <submittedName>
        <fullName evidence="2">Uncharacterized protein</fullName>
    </submittedName>
</protein>
<keyword evidence="3" id="KW-1185">Reference proteome</keyword>
<reference evidence="2 3" key="1">
    <citation type="submission" date="2018-07" db="EMBL/GenBank/DDBJ databases">
        <title>Desertimonas flava gen. nov. sp. nov.</title>
        <authorList>
            <person name="Liu S."/>
        </authorList>
    </citation>
    <scope>NUCLEOTIDE SEQUENCE [LARGE SCALE GENOMIC DNA]</scope>
    <source>
        <strain evidence="2 3">16Sb5-5</strain>
    </source>
</reference>
<evidence type="ECO:0000256" key="1">
    <source>
        <dbReference type="SAM" id="MobiDB-lite"/>
    </source>
</evidence>
<sequence length="145" mass="15965">MDMELQICTARWEVECYRRTVRPGTRLQASLTAWHEPALAQLVGRTGVPDSDLIRWDEPAPEERADWVVYGGLHGPHHSRLVAVEVLSTAEVRGPDDDLRLQRTDAAGTDGSEPPAPATTEEDELFGYVLEVRVLTGDPARPPAG</sequence>
<feature type="compositionally biased region" description="Basic and acidic residues" evidence="1">
    <location>
        <begin position="93"/>
        <end position="103"/>
    </location>
</feature>
<name>A0A367YXP6_9ACTN</name>
<dbReference type="AlphaFoldDB" id="A0A367YXP6"/>
<dbReference type="EMBL" id="QOUI01000002">
    <property type="protein sequence ID" value="RCK70666.1"/>
    <property type="molecule type" value="Genomic_DNA"/>
</dbReference>